<dbReference type="InterPro" id="IPR018551">
    <property type="entry name" value="DUF2007"/>
</dbReference>
<name>A0A9X1ZXT0_9FLAO</name>
<gene>
    <name evidence="2" type="ORF">L1967_08740</name>
</gene>
<keyword evidence="3" id="KW-1185">Reference proteome</keyword>
<evidence type="ECO:0000313" key="3">
    <source>
        <dbReference type="Proteomes" id="UP001139521"/>
    </source>
</evidence>
<dbReference type="Pfam" id="PF09413">
    <property type="entry name" value="DUF2007"/>
    <property type="match status" value="1"/>
</dbReference>
<protein>
    <submittedName>
        <fullName evidence="2">DUF2007 domain-containing protein</fullName>
    </submittedName>
</protein>
<proteinExistence type="predicted"/>
<organism evidence="2 3">
    <name type="scientific">Zunongwangia pacifica</name>
    <dbReference type="NCBI Taxonomy" id="2911062"/>
    <lineage>
        <taxon>Bacteria</taxon>
        <taxon>Pseudomonadati</taxon>
        <taxon>Bacteroidota</taxon>
        <taxon>Flavobacteriia</taxon>
        <taxon>Flavobacteriales</taxon>
        <taxon>Flavobacteriaceae</taxon>
        <taxon>Zunongwangia</taxon>
    </lineage>
</organism>
<feature type="domain" description="DUF2007" evidence="1">
    <location>
        <begin position="10"/>
        <end position="68"/>
    </location>
</feature>
<dbReference type="RefSeq" id="WP_249601277.1">
    <property type="nucleotide sequence ID" value="NZ_JAKHSK010000010.1"/>
</dbReference>
<evidence type="ECO:0000259" key="1">
    <source>
        <dbReference type="Pfam" id="PF09413"/>
    </source>
</evidence>
<dbReference type="EMBL" id="JAKHSK010000010">
    <property type="protein sequence ID" value="MCL6218381.1"/>
    <property type="molecule type" value="Genomic_DNA"/>
</dbReference>
<comment type="caution">
    <text evidence="2">The sequence shown here is derived from an EMBL/GenBank/DDBJ whole genome shotgun (WGS) entry which is preliminary data.</text>
</comment>
<accession>A0A9X1ZXT0</accession>
<dbReference type="Proteomes" id="UP001139521">
    <property type="component" value="Unassembled WGS sequence"/>
</dbReference>
<sequence>MHDYTKILTSTSIIINRIASLLTEKNISIRVRDNVESGRLAGFGVPQNDVELFVLKSEYQKAQEVIADSDIVLNKE</sequence>
<dbReference type="AlphaFoldDB" id="A0A9X1ZXT0"/>
<reference evidence="2" key="1">
    <citation type="submission" date="2022-01" db="EMBL/GenBank/DDBJ databases">
        <title>Genome sequencing of Zunongwangia sp. M21534 genome.</title>
        <authorList>
            <person name="Chen Y."/>
            <person name="Dong C."/>
            <person name="Shao Z."/>
        </authorList>
    </citation>
    <scope>NUCLEOTIDE SEQUENCE</scope>
    <source>
        <strain evidence="2">MCCC M21534</strain>
    </source>
</reference>
<evidence type="ECO:0000313" key="2">
    <source>
        <dbReference type="EMBL" id="MCL6218381.1"/>
    </source>
</evidence>